<sequence>MINAETFLACPKCGSDLKTSKSRMSCHQCDYALVQKNNIWFPENSKTATDDCFTSFEGTTLRERAQADLSSSRFEYASYVKIIQKALAVCNKGGVILELGAGDGRFTELLLEKHTVIANEINASALLRLRDSVSNPENLFCLCCSFDELPVRK</sequence>
<dbReference type="Gene3D" id="3.40.50.150">
    <property type="entry name" value="Vaccinia Virus protein VP39"/>
    <property type="match status" value="1"/>
</dbReference>
<name>A0A3B0ZAF4_9ZZZZ</name>
<evidence type="ECO:0000313" key="1">
    <source>
        <dbReference type="EMBL" id="VAW84522.1"/>
    </source>
</evidence>
<evidence type="ECO:0008006" key="2">
    <source>
        <dbReference type="Google" id="ProtNLM"/>
    </source>
</evidence>
<proteinExistence type="predicted"/>
<dbReference type="CDD" id="cd02440">
    <property type="entry name" value="AdoMet_MTases"/>
    <property type="match status" value="1"/>
</dbReference>
<accession>A0A3B0ZAF4</accession>
<reference evidence="1" key="1">
    <citation type="submission" date="2018-06" db="EMBL/GenBank/DDBJ databases">
        <authorList>
            <person name="Zhirakovskaya E."/>
        </authorList>
    </citation>
    <scope>NUCLEOTIDE SEQUENCE</scope>
</reference>
<dbReference type="InterPro" id="IPR029063">
    <property type="entry name" value="SAM-dependent_MTases_sf"/>
</dbReference>
<protein>
    <recommendedName>
        <fullName evidence="2">Methyltransferase domain-containing protein</fullName>
    </recommendedName>
</protein>
<gene>
    <name evidence="1" type="ORF">MNBD_GAMMA18-801</name>
</gene>
<organism evidence="1">
    <name type="scientific">hydrothermal vent metagenome</name>
    <dbReference type="NCBI Taxonomy" id="652676"/>
    <lineage>
        <taxon>unclassified sequences</taxon>
        <taxon>metagenomes</taxon>
        <taxon>ecological metagenomes</taxon>
    </lineage>
</organism>
<dbReference type="AlphaFoldDB" id="A0A3B0ZAF4"/>
<dbReference type="SUPFAM" id="SSF53335">
    <property type="entry name" value="S-adenosyl-L-methionine-dependent methyltransferases"/>
    <property type="match status" value="1"/>
</dbReference>
<feature type="non-terminal residue" evidence="1">
    <location>
        <position position="153"/>
    </location>
</feature>
<dbReference type="EMBL" id="UOFP01000050">
    <property type="protein sequence ID" value="VAW84522.1"/>
    <property type="molecule type" value="Genomic_DNA"/>
</dbReference>